<dbReference type="Gene3D" id="3.90.80.10">
    <property type="entry name" value="Inorganic pyrophosphatase"/>
    <property type="match status" value="1"/>
</dbReference>
<feature type="signal peptide" evidence="7">
    <location>
        <begin position="1"/>
        <end position="20"/>
    </location>
</feature>
<dbReference type="GO" id="GO:0006796">
    <property type="term" value="P:phosphate-containing compound metabolic process"/>
    <property type="evidence" value="ECO:0007669"/>
    <property type="project" value="InterPro"/>
</dbReference>
<dbReference type="Proteomes" id="UP000078397">
    <property type="component" value="Unassembled WGS sequence"/>
</dbReference>
<keyword evidence="7" id="KW-0732">Signal</keyword>
<dbReference type="Pfam" id="PF00719">
    <property type="entry name" value="Pyrophosphatase"/>
    <property type="match status" value="1"/>
</dbReference>
<dbReference type="InterPro" id="IPR008162">
    <property type="entry name" value="Pyrophosphatase"/>
</dbReference>
<dbReference type="STRING" id="1380566.A0A179FQJ4"/>
<evidence type="ECO:0000256" key="6">
    <source>
        <dbReference type="ARBA" id="ARBA00022842"/>
    </source>
</evidence>
<evidence type="ECO:0000256" key="5">
    <source>
        <dbReference type="ARBA" id="ARBA00022801"/>
    </source>
</evidence>
<dbReference type="AlphaFoldDB" id="A0A179FQJ4"/>
<dbReference type="SUPFAM" id="SSF50324">
    <property type="entry name" value="Inorganic pyrophosphatase"/>
    <property type="match status" value="1"/>
</dbReference>
<dbReference type="OrthoDB" id="1608002at2759"/>
<dbReference type="InterPro" id="IPR036649">
    <property type="entry name" value="Pyrophosphatase_sf"/>
</dbReference>
<comment type="cofactor">
    <cofactor evidence="1">
        <name>Mg(2+)</name>
        <dbReference type="ChEBI" id="CHEBI:18420"/>
    </cofactor>
</comment>
<keyword evidence="9" id="KW-1185">Reference proteome</keyword>
<evidence type="ECO:0000256" key="1">
    <source>
        <dbReference type="ARBA" id="ARBA00001946"/>
    </source>
</evidence>
<dbReference type="GO" id="GO:0005737">
    <property type="term" value="C:cytoplasm"/>
    <property type="evidence" value="ECO:0007669"/>
    <property type="project" value="InterPro"/>
</dbReference>
<name>A0A179FQJ4_METCM</name>
<evidence type="ECO:0000256" key="7">
    <source>
        <dbReference type="SAM" id="SignalP"/>
    </source>
</evidence>
<organism evidence="8 9">
    <name type="scientific">Pochonia chlamydosporia 170</name>
    <dbReference type="NCBI Taxonomy" id="1380566"/>
    <lineage>
        <taxon>Eukaryota</taxon>
        <taxon>Fungi</taxon>
        <taxon>Dikarya</taxon>
        <taxon>Ascomycota</taxon>
        <taxon>Pezizomycotina</taxon>
        <taxon>Sordariomycetes</taxon>
        <taxon>Hypocreomycetidae</taxon>
        <taxon>Hypocreales</taxon>
        <taxon>Clavicipitaceae</taxon>
        <taxon>Pochonia</taxon>
    </lineage>
</organism>
<evidence type="ECO:0000313" key="9">
    <source>
        <dbReference type="Proteomes" id="UP000078397"/>
    </source>
</evidence>
<protein>
    <recommendedName>
        <fullName evidence="3">inorganic diphosphatase</fullName>
        <ecNumber evidence="3">3.6.1.1</ecNumber>
    </recommendedName>
</protein>
<comment type="caution">
    <text evidence="8">The sequence shown here is derived from an EMBL/GenBank/DDBJ whole genome shotgun (WGS) entry which is preliminary data.</text>
</comment>
<dbReference type="RefSeq" id="XP_018144745.1">
    <property type="nucleotide sequence ID" value="XM_018291365.1"/>
</dbReference>
<dbReference type="GO" id="GO:0004427">
    <property type="term" value="F:inorganic diphosphate phosphatase activity"/>
    <property type="evidence" value="ECO:0007669"/>
    <property type="project" value="UniProtKB-EC"/>
</dbReference>
<keyword evidence="4" id="KW-0479">Metal-binding</keyword>
<proteinExistence type="inferred from homology"/>
<dbReference type="PROSITE" id="PS00387">
    <property type="entry name" value="PPASE"/>
    <property type="match status" value="1"/>
</dbReference>
<dbReference type="GO" id="GO:0000287">
    <property type="term" value="F:magnesium ion binding"/>
    <property type="evidence" value="ECO:0007669"/>
    <property type="project" value="InterPro"/>
</dbReference>
<feature type="chain" id="PRO_5008101906" description="inorganic diphosphatase" evidence="7">
    <location>
        <begin position="21"/>
        <end position="328"/>
    </location>
</feature>
<gene>
    <name evidence="8" type="ORF">VFPPC_13590</name>
</gene>
<dbReference type="EMBL" id="LSBJ02000003">
    <property type="protein sequence ID" value="OAQ67895.1"/>
    <property type="molecule type" value="Genomic_DNA"/>
</dbReference>
<dbReference type="KEGG" id="pchm:VFPPC_13590"/>
<evidence type="ECO:0000256" key="4">
    <source>
        <dbReference type="ARBA" id="ARBA00022723"/>
    </source>
</evidence>
<accession>A0A179FQJ4</accession>
<reference evidence="8 9" key="1">
    <citation type="journal article" date="2016" name="PLoS Pathog.">
        <title>Biosynthesis of antibiotic leucinostatins in bio-control fungus Purpureocillium lilacinum and their inhibition on phytophthora revealed by genome mining.</title>
        <authorList>
            <person name="Wang G."/>
            <person name="Liu Z."/>
            <person name="Lin R."/>
            <person name="Li E."/>
            <person name="Mao Z."/>
            <person name="Ling J."/>
            <person name="Yang Y."/>
            <person name="Yin W.B."/>
            <person name="Xie B."/>
        </authorList>
    </citation>
    <scope>NUCLEOTIDE SEQUENCE [LARGE SCALE GENOMIC DNA]</scope>
    <source>
        <strain evidence="8">170</strain>
    </source>
</reference>
<dbReference type="PANTHER" id="PTHR10286">
    <property type="entry name" value="INORGANIC PYROPHOSPHATASE"/>
    <property type="match status" value="1"/>
</dbReference>
<keyword evidence="6" id="KW-0460">Magnesium</keyword>
<dbReference type="EC" id="3.6.1.1" evidence="3"/>
<evidence type="ECO:0000313" key="8">
    <source>
        <dbReference type="EMBL" id="OAQ67895.1"/>
    </source>
</evidence>
<dbReference type="GeneID" id="28855359"/>
<keyword evidence="5" id="KW-0378">Hydrolase</keyword>
<sequence>MYLTLMHLALLPLGVIGVAAQNSSYTLREVGARNTVDWRIWLEKNGNPISPWHDVPLYPDNKPGPIVNFVVEIPRWTDGKIETQRNEPLNPLFHDTKKKKPRFVASFWPHKSYPFLYGSIPQTWENSNKKDNYTGFVGDNDPVDLFDISSISPGYTGEVRQVKILGGLAMIDDNTTDWKVIAIDVRDPLANLVNSVEEVDKYRPGLTKSFHDWFVYYKVARGQGLNTIIGNNYVNARFMNAKLAESHEHWRNLVLGKEERGEINIWQTTNPRACKSYVKSEEATDRFKIPAKANVLPAAGRPAPYDRWYYVDGDFKLITVPGDVVEVE</sequence>
<evidence type="ECO:0000256" key="3">
    <source>
        <dbReference type="ARBA" id="ARBA00012146"/>
    </source>
</evidence>
<evidence type="ECO:0000256" key="2">
    <source>
        <dbReference type="ARBA" id="ARBA00006220"/>
    </source>
</evidence>
<comment type="similarity">
    <text evidence="2">Belongs to the PPase family.</text>
</comment>